<feature type="signal peptide" evidence="1">
    <location>
        <begin position="1"/>
        <end position="28"/>
    </location>
</feature>
<name>A0ABX1ZB31_9BACL</name>
<organism evidence="2 3">
    <name type="scientific">Paenibacillus germinis</name>
    <dbReference type="NCBI Taxonomy" id="2654979"/>
    <lineage>
        <taxon>Bacteria</taxon>
        <taxon>Bacillati</taxon>
        <taxon>Bacillota</taxon>
        <taxon>Bacilli</taxon>
        <taxon>Bacillales</taxon>
        <taxon>Paenibacillaceae</taxon>
        <taxon>Paenibacillus</taxon>
    </lineage>
</organism>
<reference evidence="2 3" key="1">
    <citation type="submission" date="2019-10" db="EMBL/GenBank/DDBJ databases">
        <title>Description of Paenibacillus choica sp. nov.</title>
        <authorList>
            <person name="Carlier A."/>
            <person name="Qi S."/>
        </authorList>
    </citation>
    <scope>NUCLEOTIDE SEQUENCE [LARGE SCALE GENOMIC DNA]</scope>
    <source>
        <strain evidence="2 3">LMG 31460</strain>
    </source>
</reference>
<protein>
    <submittedName>
        <fullName evidence="2">Glycosyltransferase</fullName>
    </submittedName>
</protein>
<keyword evidence="1" id="KW-0732">Signal</keyword>
<proteinExistence type="predicted"/>
<keyword evidence="3" id="KW-1185">Reference proteome</keyword>
<feature type="chain" id="PRO_5045342847" evidence="1">
    <location>
        <begin position="29"/>
        <end position="221"/>
    </location>
</feature>
<accession>A0ABX1ZB31</accession>
<evidence type="ECO:0000256" key="1">
    <source>
        <dbReference type="SAM" id="SignalP"/>
    </source>
</evidence>
<dbReference type="Proteomes" id="UP000658690">
    <property type="component" value="Unassembled WGS sequence"/>
</dbReference>
<dbReference type="EMBL" id="WHOC01000141">
    <property type="protein sequence ID" value="NOU89116.1"/>
    <property type="molecule type" value="Genomic_DNA"/>
</dbReference>
<evidence type="ECO:0000313" key="2">
    <source>
        <dbReference type="EMBL" id="NOU89116.1"/>
    </source>
</evidence>
<sequence length="221" mass="25137">MFMQGKLLKLTLLSMSIALSVVPLRAEAKVMDEHAAVKMQCYSQSMVKLKGDLRKLWIDHVFWTRSYLISALAGLEDQEKVLARLLKNQKDTGNAIKPYYGEAAGNQLGDLLTEHIVLAGKVIAAVKSGNSADFEKYNKEWYRNADDIAAFLSKANPNWPMKTAQDLMYGHLHLLTNNVLARHKKDWEADIATFEQYEDHIFMLADFLSDGIIKQFPKKFK</sequence>
<gene>
    <name evidence="2" type="ORF">GC102_25695</name>
</gene>
<evidence type="ECO:0000313" key="3">
    <source>
        <dbReference type="Proteomes" id="UP000658690"/>
    </source>
</evidence>
<comment type="caution">
    <text evidence="2">The sequence shown here is derived from an EMBL/GenBank/DDBJ whole genome shotgun (WGS) entry which is preliminary data.</text>
</comment>